<sequence length="101" mass="11551">MEFNRRSIAILQKIKRLAKDEQGCDIHYDSPTLEHELRTLVQSGVSPQLLALIEAFLPTQEPTTALTTEPRRYRGAQQLVDDAERTAKRSQRVYRGQVVMA</sequence>
<comment type="caution">
    <text evidence="1">The sequence shown here is derived from an EMBL/GenBank/DDBJ whole genome shotgun (WGS) entry which is preliminary data.</text>
</comment>
<dbReference type="Proteomes" id="UP001595722">
    <property type="component" value="Unassembled WGS sequence"/>
</dbReference>
<protein>
    <submittedName>
        <fullName evidence="1">Uncharacterized protein</fullName>
    </submittedName>
</protein>
<name>A0ABV7VSA5_9GAMM</name>
<organism evidence="1 2">
    <name type="scientific">Bacterioplanoides pacificum</name>
    <dbReference type="NCBI Taxonomy" id="1171596"/>
    <lineage>
        <taxon>Bacteria</taxon>
        <taxon>Pseudomonadati</taxon>
        <taxon>Pseudomonadota</taxon>
        <taxon>Gammaproteobacteria</taxon>
        <taxon>Oceanospirillales</taxon>
        <taxon>Oceanospirillaceae</taxon>
        <taxon>Bacterioplanoides</taxon>
    </lineage>
</organism>
<evidence type="ECO:0000313" key="1">
    <source>
        <dbReference type="EMBL" id="MFC3680373.1"/>
    </source>
</evidence>
<reference evidence="2" key="1">
    <citation type="journal article" date="2019" name="Int. J. Syst. Evol. Microbiol.">
        <title>The Global Catalogue of Microorganisms (GCM) 10K type strain sequencing project: providing services to taxonomists for standard genome sequencing and annotation.</title>
        <authorList>
            <consortium name="The Broad Institute Genomics Platform"/>
            <consortium name="The Broad Institute Genome Sequencing Center for Infectious Disease"/>
            <person name="Wu L."/>
            <person name="Ma J."/>
        </authorList>
    </citation>
    <scope>NUCLEOTIDE SEQUENCE [LARGE SCALE GENOMIC DNA]</scope>
    <source>
        <strain evidence="2">KCTC 42424</strain>
    </source>
</reference>
<dbReference type="EMBL" id="JBHRYB010000007">
    <property type="protein sequence ID" value="MFC3680373.1"/>
    <property type="molecule type" value="Genomic_DNA"/>
</dbReference>
<dbReference type="RefSeq" id="WP_376866314.1">
    <property type="nucleotide sequence ID" value="NZ_JBHRYB010000007.1"/>
</dbReference>
<gene>
    <name evidence="1" type="ORF">ACFOMG_09720</name>
</gene>
<proteinExistence type="predicted"/>
<keyword evidence="2" id="KW-1185">Reference proteome</keyword>
<accession>A0ABV7VSA5</accession>
<evidence type="ECO:0000313" key="2">
    <source>
        <dbReference type="Proteomes" id="UP001595722"/>
    </source>
</evidence>